<organism evidence="1">
    <name type="scientific">Fusobacterium animalis</name>
    <dbReference type="NCBI Taxonomy" id="76859"/>
    <lineage>
        <taxon>Bacteria</taxon>
        <taxon>Fusobacteriati</taxon>
        <taxon>Fusobacteriota</taxon>
        <taxon>Fusobacteriia</taxon>
        <taxon>Fusobacteriales</taxon>
        <taxon>Fusobacteriaceae</taxon>
        <taxon>Fusobacterium</taxon>
    </lineage>
</organism>
<proteinExistence type="predicted"/>
<accession>A0A0M4RW77</accession>
<dbReference type="EMBL" id="CP012713">
    <property type="protein sequence ID" value="ALF16971.1"/>
    <property type="molecule type" value="Genomic_DNA"/>
</dbReference>
<sequence>MKWIDIRNVLNNIISEKLKVNPYSEDIDNVRKPCFFIDLVSYKKEFNSEYRELKTIDIDIIYYPKTNGKLTNAEILENLENLDNAFEIEGKKVLHVLNRFLTLRNTDIKIVDRVGHYVFTLSLYDLYGKPYDYELMQDLKLRFKEGGSN</sequence>
<name>A0A0M4RW77_9FUSO</name>
<dbReference type="Proteomes" id="UP000063147">
    <property type="component" value="Chromosome"/>
</dbReference>
<evidence type="ECO:0000313" key="2">
    <source>
        <dbReference type="Proteomes" id="UP000063147"/>
    </source>
</evidence>
<dbReference type="InterPro" id="IPR049254">
    <property type="entry name" value="Phage_tail_terminator"/>
</dbReference>
<dbReference type="Pfam" id="PF20765">
    <property type="entry name" value="Phage_tail_terminator_8"/>
    <property type="match status" value="1"/>
</dbReference>
<dbReference type="OrthoDB" id="89979at2"/>
<gene>
    <name evidence="1" type="ORF">RN98_01725</name>
</gene>
<protein>
    <recommendedName>
        <fullName evidence="3">Phage protein</fullName>
    </recommendedName>
</protein>
<reference evidence="1 2" key="1">
    <citation type="submission" date="2015-09" db="EMBL/GenBank/DDBJ databases">
        <authorList>
            <person name="Jackson K.R."/>
            <person name="Lunt B.L."/>
            <person name="Fisher J.N.B."/>
            <person name="Gardner A.V."/>
            <person name="Bailey M.E."/>
            <person name="Deus L.M."/>
            <person name="Earl A.S."/>
            <person name="Gibby P.D."/>
            <person name="Hartmann K.A."/>
            <person name="Liu J.E."/>
            <person name="Manci A.M."/>
            <person name="Nielsen D.A."/>
            <person name="Solomon M.B."/>
            <person name="Breakwell D.P."/>
            <person name="Burnett S.H."/>
            <person name="Grose J.H."/>
        </authorList>
    </citation>
    <scope>NUCLEOTIDE SEQUENCE [LARGE SCALE GENOMIC DNA]</scope>
    <source>
        <strain evidence="1 2">KCOM 1279</strain>
    </source>
</reference>
<evidence type="ECO:0008006" key="3">
    <source>
        <dbReference type="Google" id="ProtNLM"/>
    </source>
</evidence>
<dbReference type="RefSeq" id="WP_060675675.1">
    <property type="nucleotide sequence ID" value="NZ_CP012713.1"/>
</dbReference>
<dbReference type="PATRIC" id="fig|76859.3.peg.343"/>
<dbReference type="AlphaFoldDB" id="A0A0M4RW77"/>
<evidence type="ECO:0000313" key="1">
    <source>
        <dbReference type="EMBL" id="ALF16971.1"/>
    </source>
</evidence>